<name>A0A934J5T6_9BACL</name>
<accession>A0A934J5T6</accession>
<reference evidence="1" key="1">
    <citation type="submission" date="2020-12" db="EMBL/GenBank/DDBJ databases">
        <authorList>
            <person name="Huq M.A."/>
        </authorList>
    </citation>
    <scope>NUCLEOTIDE SEQUENCE</scope>
    <source>
        <strain evidence="1">MAHUQ-46</strain>
    </source>
</reference>
<dbReference type="RefSeq" id="WP_199019659.1">
    <property type="nucleotide sequence ID" value="NZ_JAELUP010000065.1"/>
</dbReference>
<evidence type="ECO:0000313" key="2">
    <source>
        <dbReference type="Proteomes" id="UP000640274"/>
    </source>
</evidence>
<dbReference type="Proteomes" id="UP000640274">
    <property type="component" value="Unassembled WGS sequence"/>
</dbReference>
<proteinExistence type="predicted"/>
<gene>
    <name evidence="1" type="ORF">JFN88_12655</name>
</gene>
<organism evidence="1 2">
    <name type="scientific">Paenibacillus roseus</name>
    <dbReference type="NCBI Taxonomy" id="2798579"/>
    <lineage>
        <taxon>Bacteria</taxon>
        <taxon>Bacillati</taxon>
        <taxon>Bacillota</taxon>
        <taxon>Bacilli</taxon>
        <taxon>Bacillales</taxon>
        <taxon>Paenibacillaceae</taxon>
        <taxon>Paenibacillus</taxon>
    </lineage>
</organism>
<dbReference type="EMBL" id="JAELUP010000065">
    <property type="protein sequence ID" value="MBJ6362118.1"/>
    <property type="molecule type" value="Genomic_DNA"/>
</dbReference>
<keyword evidence="2" id="KW-1185">Reference proteome</keyword>
<dbReference type="AlphaFoldDB" id="A0A934J5T6"/>
<comment type="caution">
    <text evidence="1">The sequence shown here is derived from an EMBL/GenBank/DDBJ whole genome shotgun (WGS) entry which is preliminary data.</text>
</comment>
<sequence length="127" mass="14809">MAALADCVQTELFPKATKEDIQKTKSKLSRYRRMKLVTQELERIGIDNLAPKQTNVYNAYQEEIALIDIAVRIIENEKIRKMIELRYIQGERHKVLVMQNWSIHPSTVDRRINKGLESVANSLLLWS</sequence>
<evidence type="ECO:0000313" key="1">
    <source>
        <dbReference type="EMBL" id="MBJ6362118.1"/>
    </source>
</evidence>
<protein>
    <submittedName>
        <fullName evidence="1">Uncharacterized protein</fullName>
    </submittedName>
</protein>